<dbReference type="STRING" id="298654.FraEuI1c_0154"/>
<dbReference type="InParanoid" id="E3J4S3"/>
<keyword evidence="2 7" id="KW-0479">Metal-binding</keyword>
<evidence type="ECO:0000256" key="8">
    <source>
        <dbReference type="RuleBase" id="RU000336"/>
    </source>
</evidence>
<dbReference type="AlphaFoldDB" id="E3J4S3"/>
<dbReference type="SUPFAM" id="SSF50249">
    <property type="entry name" value="Nucleic acid-binding proteins"/>
    <property type="match status" value="1"/>
</dbReference>
<dbReference type="KEGG" id="fri:FraEuI1c_0154"/>
<comment type="subcellular location">
    <subcellularLocation>
        <location evidence="7">Cytoplasm</location>
    </subcellularLocation>
</comment>
<dbReference type="InterPro" id="IPR045864">
    <property type="entry name" value="aa-tRNA-synth_II/BPL/LPL"/>
</dbReference>
<keyword evidence="7" id="KW-0963">Cytoplasm</keyword>
<dbReference type="GO" id="GO:0000049">
    <property type="term" value="F:tRNA binding"/>
    <property type="evidence" value="ECO:0007669"/>
    <property type="project" value="TreeGrafter"/>
</dbReference>
<dbReference type="InterPro" id="IPR018149">
    <property type="entry name" value="Lys-tRNA-synth_II_C"/>
</dbReference>
<sequence length="488" mass="54777">MTADEPTVDGAARLPRSGYQTDLTSADVQAAPDGTPARVAGRLMLWRRMGGLVFGTIQDRAGRVQISLNRNELGEETYKEWHSSVKVGDFVGVTGVVFTTRKGERTVGATDFAVLNKAVRALPDKWHGIADVETRYRRRYLDLLANPASRERFQTRSRVISRIRRFLDDADFLEVETPVLTEAASGAAARPFITRHNALGEDFYLRISPETYLKRVVAGSFDRVYEIGRNFRNEGIDPSHLQEFTMLEWYAAYWDYRDNMRFVRELILAILDDVIGSRTVTYEGTKLDFGADWPVIDYRDAVESRTGVDLRVVRDFETLKTKCADLGLDVSKAASYAALVDLLYKKTVRPELVQPCFLVGHPVELVPLARRSDDDPTRLDMFQVVANGWELVKAYSELVDPVDQRERLEEQADLRAAGDDETMMLEEDFIEAMEYGMPPMSGLGLGIDRFIALITDAPTLRDVVLFPSMRGAKGPESTEPAQAAGPES</sequence>
<dbReference type="GO" id="GO:0006430">
    <property type="term" value="P:lysyl-tRNA aminoacylation"/>
    <property type="evidence" value="ECO:0007669"/>
    <property type="project" value="UniProtKB-UniRule"/>
</dbReference>
<dbReference type="PANTHER" id="PTHR42918:SF15">
    <property type="entry name" value="LYSINE--TRNA LIGASE, CHLOROPLASTIC_MITOCHONDRIAL"/>
    <property type="match status" value="1"/>
</dbReference>
<dbReference type="NCBIfam" id="TIGR00499">
    <property type="entry name" value="lysS_bact"/>
    <property type="match status" value="1"/>
</dbReference>
<comment type="catalytic activity">
    <reaction evidence="6 7 8">
        <text>tRNA(Lys) + L-lysine + ATP = L-lysyl-tRNA(Lys) + AMP + diphosphate</text>
        <dbReference type="Rhea" id="RHEA:20792"/>
        <dbReference type="Rhea" id="RHEA-COMP:9696"/>
        <dbReference type="Rhea" id="RHEA-COMP:9697"/>
        <dbReference type="ChEBI" id="CHEBI:30616"/>
        <dbReference type="ChEBI" id="CHEBI:32551"/>
        <dbReference type="ChEBI" id="CHEBI:33019"/>
        <dbReference type="ChEBI" id="CHEBI:78442"/>
        <dbReference type="ChEBI" id="CHEBI:78529"/>
        <dbReference type="ChEBI" id="CHEBI:456215"/>
        <dbReference type="EC" id="6.1.1.6"/>
    </reaction>
</comment>
<protein>
    <recommendedName>
        <fullName evidence="7">Lysine--tRNA ligase</fullName>
        <ecNumber evidence="7">6.1.1.6</ecNumber>
    </recommendedName>
    <alternativeName>
        <fullName evidence="7">Lysyl-tRNA synthetase</fullName>
        <shortName evidence="7">LysRS</shortName>
    </alternativeName>
</protein>
<keyword evidence="1 7" id="KW-0436">Ligase</keyword>
<keyword evidence="4 7" id="KW-0067">ATP-binding</keyword>
<dbReference type="OrthoDB" id="9801152at2"/>
<keyword evidence="5 7" id="KW-0030">Aminoacyl-tRNA synthetase</keyword>
<evidence type="ECO:0000256" key="3">
    <source>
        <dbReference type="ARBA" id="ARBA00022741"/>
    </source>
</evidence>
<dbReference type="RefSeq" id="WP_013421365.1">
    <property type="nucleotide sequence ID" value="NC_014666.1"/>
</dbReference>
<dbReference type="PANTHER" id="PTHR42918">
    <property type="entry name" value="LYSYL-TRNA SYNTHETASE"/>
    <property type="match status" value="1"/>
</dbReference>
<comment type="cofactor">
    <cofactor evidence="7 8">
        <name>Mg(2+)</name>
        <dbReference type="ChEBI" id="CHEBI:18420"/>
    </cofactor>
    <text evidence="7 8">Binds 3 Mg(2+) ions per subunit.</text>
</comment>
<dbReference type="InterPro" id="IPR004364">
    <property type="entry name" value="Aa-tRNA-synt_II"/>
</dbReference>
<reference evidence="11 12" key="1">
    <citation type="submission" date="2010-10" db="EMBL/GenBank/DDBJ databases">
        <title>Complete sequence of Frankia sp. EuI1c.</title>
        <authorList>
            <consortium name="US DOE Joint Genome Institute"/>
            <person name="Lucas S."/>
            <person name="Copeland A."/>
            <person name="Lapidus A."/>
            <person name="Cheng J.-F."/>
            <person name="Bruce D."/>
            <person name="Goodwin L."/>
            <person name="Pitluck S."/>
            <person name="Chertkov O."/>
            <person name="Detter J.C."/>
            <person name="Han C."/>
            <person name="Tapia R."/>
            <person name="Land M."/>
            <person name="Hauser L."/>
            <person name="Jeffries C."/>
            <person name="Kyrpides N."/>
            <person name="Ivanova N."/>
            <person name="Mikhailova N."/>
            <person name="Beauchemin N."/>
            <person name="Sen A."/>
            <person name="Sur S.A."/>
            <person name="Gtari M."/>
            <person name="Wall L."/>
            <person name="Tisa L."/>
            <person name="Woyke T."/>
        </authorList>
    </citation>
    <scope>NUCLEOTIDE SEQUENCE [LARGE SCALE GENOMIC DNA]</scope>
    <source>
        <strain evidence="12">DSM 45817 / CECT 9037 / EuI1c</strain>
    </source>
</reference>
<keyword evidence="3 7" id="KW-0547">Nucleotide-binding</keyword>
<dbReference type="eggNOG" id="COG1190">
    <property type="taxonomic scope" value="Bacteria"/>
</dbReference>
<dbReference type="InterPro" id="IPR004365">
    <property type="entry name" value="NA-bd_OB_tRNA"/>
</dbReference>
<name>E3J4S3_PSEI1</name>
<dbReference type="InterPro" id="IPR002313">
    <property type="entry name" value="Lys-tRNA-ligase_II"/>
</dbReference>
<dbReference type="EMBL" id="CP002299">
    <property type="protein sequence ID" value="ADP78242.1"/>
    <property type="molecule type" value="Genomic_DNA"/>
</dbReference>
<dbReference type="FunCoup" id="E3J4S3">
    <property type="interactions" value="465"/>
</dbReference>
<feature type="binding site" evidence="7">
    <location>
        <position position="390"/>
    </location>
    <ligand>
        <name>Mg(2+)</name>
        <dbReference type="ChEBI" id="CHEBI:18420"/>
        <label>1</label>
    </ligand>
</feature>
<dbReference type="SUPFAM" id="SSF55681">
    <property type="entry name" value="Class II aaRS and biotin synthetases"/>
    <property type="match status" value="1"/>
</dbReference>
<feature type="region of interest" description="Disordered" evidence="9">
    <location>
        <begin position="1"/>
        <end position="24"/>
    </location>
</feature>
<evidence type="ECO:0000259" key="10">
    <source>
        <dbReference type="PROSITE" id="PS50862"/>
    </source>
</evidence>
<dbReference type="InterPro" id="IPR044136">
    <property type="entry name" value="Lys-tRNA-ligase_II_N"/>
</dbReference>
<dbReference type="GO" id="GO:0004824">
    <property type="term" value="F:lysine-tRNA ligase activity"/>
    <property type="evidence" value="ECO:0007669"/>
    <property type="project" value="UniProtKB-UniRule"/>
</dbReference>
<dbReference type="Proteomes" id="UP000002484">
    <property type="component" value="Chromosome"/>
</dbReference>
<dbReference type="Pfam" id="PF00152">
    <property type="entry name" value="tRNA-synt_2"/>
    <property type="match status" value="1"/>
</dbReference>
<dbReference type="CDD" id="cd04322">
    <property type="entry name" value="LysRS_N"/>
    <property type="match status" value="1"/>
</dbReference>
<comment type="caution">
    <text evidence="7">Lacks conserved residue(s) required for the propagation of feature annotation.</text>
</comment>
<accession>E3J4S3</accession>
<dbReference type="Pfam" id="PF01336">
    <property type="entry name" value="tRNA_anti-codon"/>
    <property type="match status" value="1"/>
</dbReference>
<proteinExistence type="inferred from homology"/>
<evidence type="ECO:0000256" key="5">
    <source>
        <dbReference type="ARBA" id="ARBA00023146"/>
    </source>
</evidence>
<comment type="similarity">
    <text evidence="7">Belongs to the class-II aminoacyl-tRNA synthetase family.</text>
</comment>
<evidence type="ECO:0000256" key="1">
    <source>
        <dbReference type="ARBA" id="ARBA00022598"/>
    </source>
</evidence>
<dbReference type="GO" id="GO:0000287">
    <property type="term" value="F:magnesium ion binding"/>
    <property type="evidence" value="ECO:0007669"/>
    <property type="project" value="UniProtKB-UniRule"/>
</dbReference>
<dbReference type="HOGENOM" id="CLU_008255_6_0_11"/>
<dbReference type="Gene3D" id="3.30.930.10">
    <property type="entry name" value="Bira Bifunctional Protein, Domain 2"/>
    <property type="match status" value="1"/>
</dbReference>
<dbReference type="GO" id="GO:0005524">
    <property type="term" value="F:ATP binding"/>
    <property type="evidence" value="ECO:0007669"/>
    <property type="project" value="UniProtKB-UniRule"/>
</dbReference>
<keyword evidence="12" id="KW-1185">Reference proteome</keyword>
<dbReference type="NCBIfam" id="NF001756">
    <property type="entry name" value="PRK00484.1"/>
    <property type="match status" value="1"/>
</dbReference>
<evidence type="ECO:0000256" key="9">
    <source>
        <dbReference type="SAM" id="MobiDB-lite"/>
    </source>
</evidence>
<dbReference type="EC" id="6.1.1.6" evidence="7"/>
<feature type="domain" description="Aminoacyl-transfer RNA synthetases class-II family profile" evidence="10">
    <location>
        <begin position="153"/>
        <end position="467"/>
    </location>
</feature>
<dbReference type="Gene3D" id="2.40.50.140">
    <property type="entry name" value="Nucleic acid-binding proteins"/>
    <property type="match status" value="1"/>
</dbReference>
<evidence type="ECO:0000256" key="4">
    <source>
        <dbReference type="ARBA" id="ARBA00022840"/>
    </source>
</evidence>
<keyword evidence="7" id="KW-0648">Protein biosynthesis</keyword>
<dbReference type="InterPro" id="IPR012340">
    <property type="entry name" value="NA-bd_OB-fold"/>
</dbReference>
<keyword evidence="7 8" id="KW-0460">Magnesium</keyword>
<evidence type="ECO:0000313" key="11">
    <source>
        <dbReference type="EMBL" id="ADP78242.1"/>
    </source>
</evidence>
<feature type="binding site" evidence="7">
    <location>
        <position position="390"/>
    </location>
    <ligand>
        <name>Mg(2+)</name>
        <dbReference type="ChEBI" id="CHEBI:18420"/>
        <label>2</label>
    </ligand>
</feature>
<gene>
    <name evidence="7" type="primary">lysS</name>
    <name evidence="11" type="ordered locus">FraEuI1c_0154</name>
</gene>
<dbReference type="InterPro" id="IPR006195">
    <property type="entry name" value="aa-tRNA-synth_II"/>
</dbReference>
<comment type="subunit">
    <text evidence="7">Homodimer.</text>
</comment>
<evidence type="ECO:0000256" key="2">
    <source>
        <dbReference type="ARBA" id="ARBA00022723"/>
    </source>
</evidence>
<dbReference type="GO" id="GO:0005829">
    <property type="term" value="C:cytosol"/>
    <property type="evidence" value="ECO:0007669"/>
    <property type="project" value="TreeGrafter"/>
</dbReference>
<evidence type="ECO:0000256" key="6">
    <source>
        <dbReference type="ARBA" id="ARBA00048573"/>
    </source>
</evidence>
<organism evidence="11 12">
    <name type="scientific">Pseudofrankia inefficax (strain DSM 45817 / CECT 9037 / DDB 130130 / EuI1c)</name>
    <name type="common">Frankia inefficax</name>
    <dbReference type="NCBI Taxonomy" id="298654"/>
    <lineage>
        <taxon>Bacteria</taxon>
        <taxon>Bacillati</taxon>
        <taxon>Actinomycetota</taxon>
        <taxon>Actinomycetes</taxon>
        <taxon>Frankiales</taxon>
        <taxon>Frankiaceae</taxon>
        <taxon>Pseudofrankia</taxon>
    </lineage>
</organism>
<dbReference type="PROSITE" id="PS50862">
    <property type="entry name" value="AA_TRNA_LIGASE_II"/>
    <property type="match status" value="1"/>
</dbReference>
<dbReference type="HAMAP" id="MF_00252">
    <property type="entry name" value="Lys_tRNA_synth_class2"/>
    <property type="match status" value="1"/>
</dbReference>
<evidence type="ECO:0000256" key="7">
    <source>
        <dbReference type="HAMAP-Rule" id="MF_00252"/>
    </source>
</evidence>
<evidence type="ECO:0000313" key="12">
    <source>
        <dbReference type="Proteomes" id="UP000002484"/>
    </source>
</evidence>
<dbReference type="PRINTS" id="PR00982">
    <property type="entry name" value="TRNASYNTHLYS"/>
</dbReference>